<comment type="similarity">
    <text evidence="7 9">Belongs to the ribulokinase family.</text>
</comment>
<dbReference type="PANTHER" id="PTHR43435">
    <property type="entry name" value="RIBULOKINASE"/>
    <property type="match status" value="1"/>
</dbReference>
<keyword evidence="1 7" id="KW-0808">Transferase</keyword>
<evidence type="ECO:0000256" key="3">
    <source>
        <dbReference type="ARBA" id="ARBA00022777"/>
    </source>
</evidence>
<dbReference type="SUPFAM" id="SSF53067">
    <property type="entry name" value="Actin-like ATPase domain"/>
    <property type="match status" value="2"/>
</dbReference>
<accession>A0A3P3XSI5</accession>
<dbReference type="HAMAP" id="MF_00520">
    <property type="entry name" value="Ribulokinase"/>
    <property type="match status" value="1"/>
</dbReference>
<keyword evidence="3 7" id="KW-0418">Kinase</keyword>
<keyword evidence="4 7" id="KW-0067">ATP-binding</keyword>
<gene>
    <name evidence="7 11" type="primary">araB</name>
    <name evidence="11" type="ORF">SPIRO4BDMA_50735</name>
</gene>
<dbReference type="NCBIfam" id="NF003154">
    <property type="entry name" value="PRK04123.1"/>
    <property type="match status" value="1"/>
</dbReference>
<dbReference type="PIRSF" id="PIRSF000538">
    <property type="entry name" value="GlpK"/>
    <property type="match status" value="1"/>
</dbReference>
<organism evidence="11">
    <name type="scientific">uncultured spirochete</name>
    <dbReference type="NCBI Taxonomy" id="156406"/>
    <lineage>
        <taxon>Bacteria</taxon>
        <taxon>Pseudomonadati</taxon>
        <taxon>Spirochaetota</taxon>
        <taxon>Spirochaetia</taxon>
        <taxon>Spirochaetales</taxon>
        <taxon>environmental samples</taxon>
    </lineage>
</organism>
<name>A0A3P3XSI5_9SPIR</name>
<evidence type="ECO:0000256" key="4">
    <source>
        <dbReference type="ARBA" id="ARBA00022840"/>
    </source>
</evidence>
<evidence type="ECO:0000256" key="2">
    <source>
        <dbReference type="ARBA" id="ARBA00022741"/>
    </source>
</evidence>
<keyword evidence="5 7" id="KW-0054">Arabinose catabolism</keyword>
<keyword evidence="6 7" id="KW-0119">Carbohydrate metabolism</keyword>
<dbReference type="Gene3D" id="3.30.420.40">
    <property type="match status" value="2"/>
</dbReference>
<evidence type="ECO:0000256" key="1">
    <source>
        <dbReference type="ARBA" id="ARBA00022679"/>
    </source>
</evidence>
<comment type="catalytic activity">
    <reaction evidence="7">
        <text>D-ribulose + ATP = D-ribulose 5-phosphate + ADP + H(+)</text>
        <dbReference type="Rhea" id="RHEA:17601"/>
        <dbReference type="ChEBI" id="CHEBI:15378"/>
        <dbReference type="ChEBI" id="CHEBI:17173"/>
        <dbReference type="ChEBI" id="CHEBI:30616"/>
        <dbReference type="ChEBI" id="CHEBI:58121"/>
        <dbReference type="ChEBI" id="CHEBI:456216"/>
        <dbReference type="EC" id="2.7.1.16"/>
    </reaction>
</comment>
<dbReference type="AlphaFoldDB" id="A0A3P3XSI5"/>
<keyword evidence="2 7" id="KW-0547">Nucleotide-binding</keyword>
<evidence type="ECO:0000256" key="8">
    <source>
        <dbReference type="NCBIfam" id="TIGR01234"/>
    </source>
</evidence>
<dbReference type="PANTHER" id="PTHR43435:SF4">
    <property type="entry name" value="FGGY CARBOHYDRATE KINASE DOMAIN-CONTAINING PROTEIN"/>
    <property type="match status" value="1"/>
</dbReference>
<dbReference type="NCBIfam" id="TIGR01234">
    <property type="entry name" value="L-ribulokinase"/>
    <property type="match status" value="1"/>
</dbReference>
<dbReference type="CDD" id="cd07781">
    <property type="entry name" value="ASKHA_NBD_FGGY_L-RBK"/>
    <property type="match status" value="1"/>
</dbReference>
<evidence type="ECO:0000256" key="5">
    <source>
        <dbReference type="ARBA" id="ARBA00022935"/>
    </source>
</evidence>
<dbReference type="InterPro" id="IPR005929">
    <property type="entry name" value="Ribulokinase"/>
</dbReference>
<dbReference type="UniPathway" id="UPA00145">
    <property type="reaction ID" value="UER00566"/>
</dbReference>
<comment type="pathway">
    <text evidence="7 9">Carbohydrate degradation; L-arabinose degradation via L-ribulose; D-xylulose 5-phosphate from L-arabinose (bacterial route): step 2/3.</text>
</comment>
<evidence type="ECO:0000256" key="9">
    <source>
        <dbReference type="RuleBase" id="RU003455"/>
    </source>
</evidence>
<comment type="catalytic activity">
    <reaction evidence="7 9">
        <text>L-ribulose + ATP = L-ribulose 5-phosphate + ADP + H(+)</text>
        <dbReference type="Rhea" id="RHEA:22072"/>
        <dbReference type="ChEBI" id="CHEBI:15378"/>
        <dbReference type="ChEBI" id="CHEBI:16880"/>
        <dbReference type="ChEBI" id="CHEBI:30616"/>
        <dbReference type="ChEBI" id="CHEBI:58226"/>
        <dbReference type="ChEBI" id="CHEBI:456216"/>
        <dbReference type="EC" id="2.7.1.16"/>
    </reaction>
</comment>
<dbReference type="EC" id="2.7.1.16" evidence="7 8"/>
<dbReference type="Pfam" id="PF02782">
    <property type="entry name" value="FGGY_C"/>
    <property type="match status" value="1"/>
</dbReference>
<dbReference type="InterPro" id="IPR018485">
    <property type="entry name" value="FGGY_C"/>
</dbReference>
<feature type="domain" description="Carbohydrate kinase FGGY C-terminal" evidence="10">
    <location>
        <begin position="295"/>
        <end position="502"/>
    </location>
</feature>
<dbReference type="InterPro" id="IPR043129">
    <property type="entry name" value="ATPase_NBD"/>
</dbReference>
<protein>
    <recommendedName>
        <fullName evidence="7 8">Ribulokinase</fullName>
        <ecNumber evidence="7 8">2.7.1.16</ecNumber>
    </recommendedName>
</protein>
<dbReference type="GO" id="GO:0005737">
    <property type="term" value="C:cytoplasm"/>
    <property type="evidence" value="ECO:0007669"/>
    <property type="project" value="TreeGrafter"/>
</dbReference>
<dbReference type="EMBL" id="FWDO01000005">
    <property type="protein sequence ID" value="SLM19220.1"/>
    <property type="molecule type" value="Genomic_DNA"/>
</dbReference>
<evidence type="ECO:0000259" key="10">
    <source>
        <dbReference type="Pfam" id="PF02782"/>
    </source>
</evidence>
<dbReference type="GO" id="GO:0008741">
    <property type="term" value="F:ribulokinase activity"/>
    <property type="evidence" value="ECO:0007669"/>
    <property type="project" value="UniProtKB-UniRule"/>
</dbReference>
<proteinExistence type="inferred from homology"/>
<dbReference type="InterPro" id="IPR000577">
    <property type="entry name" value="Carb_kinase_FGGY"/>
</dbReference>
<reference evidence="11" key="1">
    <citation type="submission" date="2017-02" db="EMBL/GenBank/DDBJ databases">
        <authorList>
            <person name="Regsiter A."/>
            <person name="William W."/>
        </authorList>
    </citation>
    <scope>NUCLEOTIDE SEQUENCE</scope>
    <source>
        <strain evidence="11">BdmA 4</strain>
    </source>
</reference>
<dbReference type="GO" id="GO:0005524">
    <property type="term" value="F:ATP binding"/>
    <property type="evidence" value="ECO:0007669"/>
    <property type="project" value="UniProtKB-UniRule"/>
</dbReference>
<evidence type="ECO:0000256" key="6">
    <source>
        <dbReference type="ARBA" id="ARBA00023277"/>
    </source>
</evidence>
<sequence>MTDTTKQYVIGIDYGTDSCRAVVTDAQDGREIASAVAQYPRWGEGRYCNASNNQFRQHPQDYIDSLVAVMDEIAGKTGTEVLPFIKGIAIDTTGSTPCLVTARVEPLAMLPEFADNPNAMFMLWKDHTATDEAFEINALAHKWKIDFTMYEGGVYSSEWFWAKLLHIARTAPEVMRAGVSAIEHCDWMPALLTGIRLLGGIKRSRCAMGHKAMWHESFGGYPSDEFLAQLHPELARIKKTLGTETWTSDKAFGNLTTEWAERLHLAPGLPVAVGAYDAHMGAVGGGVEPGVFIKVMGTSTCDMIVGPGSAGTEHLVKGICGQVDGSIIPGMLGYEAGQSAFGDVYAWFKDLLMWPFEHVLPKDSLPESYREETASALMPALEKAASSIEPGASGPLALDWLNGRRTPDANQKLKGAIIGLTLGTTAPMIYRALIEATAFGARAIVERFVQENIDIKKIRAIGGVARKSPLVMQIVADVLGKPIEIVASDQSVALGAAMFAAVVADIYASVPEAQAAMRPAIEAVIPPEPGHVEVYNRLYQDYQKLGAFIERELT</sequence>
<dbReference type="GO" id="GO:0019150">
    <property type="term" value="F:D-ribulokinase activity"/>
    <property type="evidence" value="ECO:0007669"/>
    <property type="project" value="TreeGrafter"/>
</dbReference>
<evidence type="ECO:0000313" key="11">
    <source>
        <dbReference type="EMBL" id="SLM19220.1"/>
    </source>
</evidence>
<dbReference type="GO" id="GO:0019569">
    <property type="term" value="P:L-arabinose catabolic process to D-xylulose 5-phosphate"/>
    <property type="evidence" value="ECO:0007669"/>
    <property type="project" value="UniProtKB-UniRule"/>
</dbReference>
<evidence type="ECO:0000256" key="7">
    <source>
        <dbReference type="HAMAP-Rule" id="MF_00520"/>
    </source>
</evidence>